<dbReference type="GO" id="GO:0009507">
    <property type="term" value="C:chloroplast"/>
    <property type="evidence" value="ECO:0007669"/>
    <property type="project" value="TreeGrafter"/>
</dbReference>
<gene>
    <name evidence="2" type="ORF">E3N88_10617</name>
</gene>
<reference evidence="2 3" key="1">
    <citation type="submission" date="2019-05" db="EMBL/GenBank/DDBJ databases">
        <title>Mikania micrantha, genome provides insights into the molecular mechanism of rapid growth.</title>
        <authorList>
            <person name="Liu B."/>
        </authorList>
    </citation>
    <scope>NUCLEOTIDE SEQUENCE [LARGE SCALE GENOMIC DNA]</scope>
    <source>
        <strain evidence="2">NLD-2019</strain>
        <tissue evidence="2">Leaf</tissue>
    </source>
</reference>
<feature type="region of interest" description="Disordered" evidence="1">
    <location>
        <begin position="115"/>
        <end position="154"/>
    </location>
</feature>
<dbReference type="Proteomes" id="UP000326396">
    <property type="component" value="Linkage Group LG13"/>
</dbReference>
<organism evidence="2 3">
    <name type="scientific">Mikania micrantha</name>
    <name type="common">bitter vine</name>
    <dbReference type="NCBI Taxonomy" id="192012"/>
    <lineage>
        <taxon>Eukaryota</taxon>
        <taxon>Viridiplantae</taxon>
        <taxon>Streptophyta</taxon>
        <taxon>Embryophyta</taxon>
        <taxon>Tracheophyta</taxon>
        <taxon>Spermatophyta</taxon>
        <taxon>Magnoliopsida</taxon>
        <taxon>eudicotyledons</taxon>
        <taxon>Gunneridae</taxon>
        <taxon>Pentapetalae</taxon>
        <taxon>asterids</taxon>
        <taxon>campanulids</taxon>
        <taxon>Asterales</taxon>
        <taxon>Asteraceae</taxon>
        <taxon>Asteroideae</taxon>
        <taxon>Heliantheae alliance</taxon>
        <taxon>Eupatorieae</taxon>
        <taxon>Mikania</taxon>
    </lineage>
</organism>
<feature type="region of interest" description="Disordered" evidence="1">
    <location>
        <begin position="205"/>
        <end position="338"/>
    </location>
</feature>
<feature type="compositionally biased region" description="Polar residues" evidence="1">
    <location>
        <begin position="82"/>
        <end position="95"/>
    </location>
</feature>
<evidence type="ECO:0000256" key="1">
    <source>
        <dbReference type="SAM" id="MobiDB-lite"/>
    </source>
</evidence>
<evidence type="ECO:0000313" key="3">
    <source>
        <dbReference type="Proteomes" id="UP000326396"/>
    </source>
</evidence>
<proteinExistence type="predicted"/>
<dbReference type="PANTHER" id="PTHR36764:SF1">
    <property type="entry name" value="TRNA (ILE)-LYSIDINE SYNTHASE"/>
    <property type="match status" value="1"/>
</dbReference>
<accession>A0A5N6PE06</accession>
<dbReference type="OrthoDB" id="1922268at2759"/>
<keyword evidence="3" id="KW-1185">Reference proteome</keyword>
<feature type="compositionally biased region" description="Low complexity" evidence="1">
    <location>
        <begin position="236"/>
        <end position="254"/>
    </location>
</feature>
<dbReference type="EMBL" id="SZYD01000005">
    <property type="protein sequence ID" value="KAD6119346.1"/>
    <property type="molecule type" value="Genomic_DNA"/>
</dbReference>
<feature type="compositionally biased region" description="Basic and acidic residues" evidence="1">
    <location>
        <begin position="132"/>
        <end position="154"/>
    </location>
</feature>
<protein>
    <submittedName>
        <fullName evidence="2">Uncharacterized protein</fullName>
    </submittedName>
</protein>
<comment type="caution">
    <text evidence="2">The sequence shown here is derived from an EMBL/GenBank/DDBJ whole genome shotgun (WGS) entry which is preliminary data.</text>
</comment>
<dbReference type="AlphaFoldDB" id="A0A5N6PE06"/>
<sequence length="338" mass="36666">MVAIAVYKGNLHRAPNTPRQWLTPTRKISPKDFQTLIHRRSRALARLQSTHATTSNPNPNPQSNGSLEFIVNDVSTFKDDQLLNSNADDNGNKGSTGDDDVWLVVPADQLLAADAKPDLPENGTNDAMNGLQEEHQLEPSKDDSSNDKEKRKKEVEEKLQILNERKHKLVQVLKQILNAEEELRRRSNVQGITGRPSVSLQVDVTNDSGSMSRHATPRPGSEAADVGGADADDASNHNMHSRNMMRMSSMSPSSDSLLRRAPFSMVPNPSRGVVTSSPSRFAPTWNGQQQQQHGGNLPSVSVTGTNYVASSPSPSPSPSPAGSGGTSVFRDAIASPWN</sequence>
<feature type="region of interest" description="Disordered" evidence="1">
    <location>
        <begin position="81"/>
        <end position="100"/>
    </location>
</feature>
<name>A0A5N6PE06_9ASTR</name>
<feature type="compositionally biased region" description="Polar residues" evidence="1">
    <location>
        <begin position="298"/>
        <end position="308"/>
    </location>
</feature>
<evidence type="ECO:0000313" key="2">
    <source>
        <dbReference type="EMBL" id="KAD6119346.1"/>
    </source>
</evidence>
<dbReference type="PANTHER" id="PTHR36764">
    <property type="entry name" value="TRNA (ILE)-LYSIDINE SYNTHASE"/>
    <property type="match status" value="1"/>
</dbReference>